<gene>
    <name evidence="1" type="ORF">DWW32_07025</name>
</gene>
<sequence length="200" mass="23317">MKLNYDRKSKDPTYFIQVGIRNGKKVTTKNVERIGKHSELLKITDDPLEYAKQRVKEYNENIKNSKVEYNITVNFDDKVINQGNTVSKSTCKNTGYFYLKELYSSLGISDFFDKVCSGRKIAFNPNMINMVLTFSRILDPGSKMHTLNNLTGFYGDSDFSHQDILRFMDILEENYDEYLSHLFESSNKVIKRNTNVCYFD</sequence>
<accession>A0A395WBR2</accession>
<comment type="caution">
    <text evidence="1">The sequence shown here is derived from an EMBL/GenBank/DDBJ whole genome shotgun (WGS) entry which is preliminary data.</text>
</comment>
<reference evidence="1 2" key="1">
    <citation type="submission" date="2018-08" db="EMBL/GenBank/DDBJ databases">
        <title>A genome reference for cultivated species of the human gut microbiota.</title>
        <authorList>
            <person name="Zou Y."/>
            <person name="Xue W."/>
            <person name="Luo G."/>
        </authorList>
    </citation>
    <scope>NUCLEOTIDE SEQUENCE [LARGE SCALE GENOMIC DNA]</scope>
    <source>
        <strain evidence="1 2">AF15-20</strain>
    </source>
</reference>
<evidence type="ECO:0000313" key="1">
    <source>
        <dbReference type="EMBL" id="RGU91205.1"/>
    </source>
</evidence>
<dbReference type="AlphaFoldDB" id="A0A395WBR2"/>
<proteinExistence type="predicted"/>
<name>A0A395WBR2_9FIRM</name>
<dbReference type="Proteomes" id="UP000265489">
    <property type="component" value="Unassembled WGS sequence"/>
</dbReference>
<organism evidence="1 2">
    <name type="scientific">Holdemanella biformis</name>
    <dbReference type="NCBI Taxonomy" id="1735"/>
    <lineage>
        <taxon>Bacteria</taxon>
        <taxon>Bacillati</taxon>
        <taxon>Bacillota</taxon>
        <taxon>Erysipelotrichia</taxon>
        <taxon>Erysipelotrichales</taxon>
        <taxon>Erysipelotrichaceae</taxon>
        <taxon>Holdemanella</taxon>
    </lineage>
</organism>
<dbReference type="EMBL" id="QRYQ01000012">
    <property type="protein sequence ID" value="RGU91205.1"/>
    <property type="molecule type" value="Genomic_DNA"/>
</dbReference>
<evidence type="ECO:0000313" key="2">
    <source>
        <dbReference type="Proteomes" id="UP000265489"/>
    </source>
</evidence>
<protein>
    <submittedName>
        <fullName evidence="1">Transposase</fullName>
    </submittedName>
</protein>
<feature type="non-terminal residue" evidence="1">
    <location>
        <position position="200"/>
    </location>
</feature>